<dbReference type="SUPFAM" id="SSF51366">
    <property type="entry name" value="Ribulose-phoshate binding barrel"/>
    <property type="match status" value="1"/>
</dbReference>
<name>X1FZA8_9ZZZZ</name>
<dbReference type="EMBL" id="BARU01000873">
    <property type="protein sequence ID" value="GAH26088.1"/>
    <property type="molecule type" value="Genomic_DNA"/>
</dbReference>
<evidence type="ECO:0000259" key="8">
    <source>
        <dbReference type="Pfam" id="PF00697"/>
    </source>
</evidence>
<gene>
    <name evidence="9" type="ORF">S03H2_02572</name>
</gene>
<dbReference type="Pfam" id="PF00697">
    <property type="entry name" value="PRAI"/>
    <property type="match status" value="1"/>
</dbReference>
<dbReference type="FunFam" id="3.20.20.70:FF:000075">
    <property type="entry name" value="Tryptophan biosynthesis protein TRP1"/>
    <property type="match status" value="1"/>
</dbReference>
<dbReference type="PANTHER" id="PTHR42894:SF1">
    <property type="entry name" value="N-(5'-PHOSPHORIBOSYL)ANTHRANILATE ISOMERASE"/>
    <property type="match status" value="1"/>
</dbReference>
<accession>X1FZA8</accession>
<evidence type="ECO:0000256" key="6">
    <source>
        <dbReference type="ARBA" id="ARBA00023141"/>
    </source>
</evidence>
<evidence type="ECO:0000256" key="5">
    <source>
        <dbReference type="ARBA" id="ARBA00022822"/>
    </source>
</evidence>
<evidence type="ECO:0000256" key="3">
    <source>
        <dbReference type="ARBA" id="ARBA00012572"/>
    </source>
</evidence>
<dbReference type="GO" id="GO:0004640">
    <property type="term" value="F:phosphoribosylanthranilate isomerase activity"/>
    <property type="evidence" value="ECO:0007669"/>
    <property type="project" value="UniProtKB-EC"/>
</dbReference>
<keyword evidence="6" id="KW-0057">Aromatic amino acid biosynthesis</keyword>
<dbReference type="CDD" id="cd00405">
    <property type="entry name" value="PRAI"/>
    <property type="match status" value="1"/>
</dbReference>
<keyword evidence="4" id="KW-0028">Amino-acid biosynthesis</keyword>
<dbReference type="PANTHER" id="PTHR42894">
    <property type="entry name" value="N-(5'-PHOSPHORIBOSYL)ANTHRANILATE ISOMERASE"/>
    <property type="match status" value="1"/>
</dbReference>
<keyword evidence="7" id="KW-0413">Isomerase</keyword>
<comment type="similarity">
    <text evidence="2">Belongs to the TrpF family.</text>
</comment>
<dbReference type="Gene3D" id="3.20.20.70">
    <property type="entry name" value="Aldolase class I"/>
    <property type="match status" value="1"/>
</dbReference>
<comment type="pathway">
    <text evidence="1">Amino-acid biosynthesis; L-tryptophan biosynthesis; L-tryptophan from chorismate: step 3/5.</text>
</comment>
<evidence type="ECO:0000256" key="7">
    <source>
        <dbReference type="ARBA" id="ARBA00023235"/>
    </source>
</evidence>
<dbReference type="UniPathway" id="UPA00035">
    <property type="reaction ID" value="UER00042"/>
</dbReference>
<proteinExistence type="inferred from homology"/>
<evidence type="ECO:0000313" key="9">
    <source>
        <dbReference type="EMBL" id="GAH26088.1"/>
    </source>
</evidence>
<dbReference type="InterPro" id="IPR013785">
    <property type="entry name" value="Aldolase_TIM"/>
</dbReference>
<dbReference type="InterPro" id="IPR011060">
    <property type="entry name" value="RibuloseP-bd_barrel"/>
</dbReference>
<organism evidence="9">
    <name type="scientific">marine sediment metagenome</name>
    <dbReference type="NCBI Taxonomy" id="412755"/>
    <lineage>
        <taxon>unclassified sequences</taxon>
        <taxon>metagenomes</taxon>
        <taxon>ecological metagenomes</taxon>
    </lineage>
</organism>
<evidence type="ECO:0000256" key="2">
    <source>
        <dbReference type="ARBA" id="ARBA00007571"/>
    </source>
</evidence>
<dbReference type="EC" id="5.3.1.24" evidence="3"/>
<keyword evidence="5" id="KW-0822">Tryptophan biosynthesis</keyword>
<dbReference type="InterPro" id="IPR044643">
    <property type="entry name" value="TrpF_fam"/>
</dbReference>
<protein>
    <recommendedName>
        <fullName evidence="3">phosphoribosylanthranilate isomerase</fullName>
        <ecNumber evidence="3">5.3.1.24</ecNumber>
    </recommendedName>
</protein>
<dbReference type="InterPro" id="IPR001240">
    <property type="entry name" value="PRAI_dom"/>
</dbReference>
<evidence type="ECO:0000256" key="1">
    <source>
        <dbReference type="ARBA" id="ARBA00004664"/>
    </source>
</evidence>
<dbReference type="NCBIfam" id="NF002298">
    <property type="entry name" value="PRK01222.1-4"/>
    <property type="match status" value="1"/>
</dbReference>
<dbReference type="AlphaFoldDB" id="X1FZA8"/>
<feature type="domain" description="N-(5'phosphoribosyl) anthranilate isomerase (PRAI)" evidence="8">
    <location>
        <begin position="4"/>
        <end position="198"/>
    </location>
</feature>
<sequence length="225" mass="24632">MTRIKICGITNKEDALGTANLRVDALGFIFAESPRRVGPEVVCEIVKLLPPFVSTVGIFVDEDKEKVKEIADLCSLTALQFHGEESPAYCQGFRQKIIKSFRVKDESVLEKAVSYKVNAYLLDTYLRGRPGGTGKTFNWEIARKVKGLGVPLILSGGLNPDNVARAISEVRPYAVDVSSGVESKEGKKDHGKLERLVKMVRKAGMIPSILESHRKASNASLSVTV</sequence>
<comment type="caution">
    <text evidence="9">The sequence shown here is derived from an EMBL/GenBank/DDBJ whole genome shotgun (WGS) entry which is preliminary data.</text>
</comment>
<dbReference type="GO" id="GO:0000162">
    <property type="term" value="P:L-tryptophan biosynthetic process"/>
    <property type="evidence" value="ECO:0007669"/>
    <property type="project" value="UniProtKB-UniPathway"/>
</dbReference>
<dbReference type="HAMAP" id="MF_00135">
    <property type="entry name" value="PRAI"/>
    <property type="match status" value="1"/>
</dbReference>
<evidence type="ECO:0000256" key="4">
    <source>
        <dbReference type="ARBA" id="ARBA00022605"/>
    </source>
</evidence>
<reference evidence="9" key="1">
    <citation type="journal article" date="2014" name="Front. Microbiol.">
        <title>High frequency of phylogenetically diverse reductive dehalogenase-homologous genes in deep subseafloor sedimentary metagenomes.</title>
        <authorList>
            <person name="Kawai M."/>
            <person name="Futagami T."/>
            <person name="Toyoda A."/>
            <person name="Takaki Y."/>
            <person name="Nishi S."/>
            <person name="Hori S."/>
            <person name="Arai W."/>
            <person name="Tsubouchi T."/>
            <person name="Morono Y."/>
            <person name="Uchiyama I."/>
            <person name="Ito T."/>
            <person name="Fujiyama A."/>
            <person name="Inagaki F."/>
            <person name="Takami H."/>
        </authorList>
    </citation>
    <scope>NUCLEOTIDE SEQUENCE</scope>
    <source>
        <strain evidence="9">Expedition CK06-06</strain>
    </source>
</reference>